<feature type="compositionally biased region" description="Basic residues" evidence="1">
    <location>
        <begin position="109"/>
        <end position="118"/>
    </location>
</feature>
<feature type="compositionally biased region" description="Polar residues" evidence="1">
    <location>
        <begin position="45"/>
        <end position="55"/>
    </location>
</feature>
<evidence type="ECO:0000313" key="2">
    <source>
        <dbReference type="EMBL" id="KAK8114020.1"/>
    </source>
</evidence>
<gene>
    <name evidence="2" type="ORF">PG999_006089</name>
</gene>
<accession>A0AAW0QPI3</accession>
<sequence>MGSTISAFFQSFFPSTRAPASPAPTKLVSERRAAGDAQGPASVNPHHTPSHSSPCQDEAPMATSSPKTNDDNDRRSGPGFTSKADADEIRRLRAQFLDSRFGAPGTKGGRNRRARPTS</sequence>
<feature type="compositionally biased region" description="Low complexity" evidence="1">
    <location>
        <begin position="11"/>
        <end position="25"/>
    </location>
</feature>
<organism evidence="2 3">
    <name type="scientific">Apiospora kogelbergensis</name>
    <dbReference type="NCBI Taxonomy" id="1337665"/>
    <lineage>
        <taxon>Eukaryota</taxon>
        <taxon>Fungi</taxon>
        <taxon>Dikarya</taxon>
        <taxon>Ascomycota</taxon>
        <taxon>Pezizomycotina</taxon>
        <taxon>Sordariomycetes</taxon>
        <taxon>Xylariomycetidae</taxon>
        <taxon>Amphisphaeriales</taxon>
        <taxon>Apiosporaceae</taxon>
        <taxon>Apiospora</taxon>
    </lineage>
</organism>
<proteinExistence type="predicted"/>
<keyword evidence="3" id="KW-1185">Reference proteome</keyword>
<dbReference type="EMBL" id="JAQQWP010000006">
    <property type="protein sequence ID" value="KAK8114020.1"/>
    <property type="molecule type" value="Genomic_DNA"/>
</dbReference>
<feature type="region of interest" description="Disordered" evidence="1">
    <location>
        <begin position="10"/>
        <end position="118"/>
    </location>
</feature>
<comment type="caution">
    <text evidence="2">The sequence shown here is derived from an EMBL/GenBank/DDBJ whole genome shotgun (WGS) entry which is preliminary data.</text>
</comment>
<dbReference type="Proteomes" id="UP001392437">
    <property type="component" value="Unassembled WGS sequence"/>
</dbReference>
<evidence type="ECO:0000313" key="3">
    <source>
        <dbReference type="Proteomes" id="UP001392437"/>
    </source>
</evidence>
<dbReference type="AlphaFoldDB" id="A0AAW0QPI3"/>
<name>A0AAW0QPI3_9PEZI</name>
<reference evidence="2 3" key="1">
    <citation type="submission" date="2023-01" db="EMBL/GenBank/DDBJ databases">
        <title>Analysis of 21 Apiospora genomes using comparative genomics revels a genus with tremendous synthesis potential of carbohydrate active enzymes and secondary metabolites.</title>
        <authorList>
            <person name="Sorensen T."/>
        </authorList>
    </citation>
    <scope>NUCLEOTIDE SEQUENCE [LARGE SCALE GENOMIC DNA]</scope>
    <source>
        <strain evidence="2 3">CBS 117206</strain>
    </source>
</reference>
<evidence type="ECO:0000256" key="1">
    <source>
        <dbReference type="SAM" id="MobiDB-lite"/>
    </source>
</evidence>
<protein>
    <submittedName>
        <fullName evidence="2">Uncharacterized protein</fullName>
    </submittedName>
</protein>